<reference evidence="5" key="1">
    <citation type="journal article" date="2012" name="PLoS Genet.">
        <title>The genomes of the fungal plant pathogens Cladosporium fulvum and Dothistroma septosporum reveal adaptation to different hosts and lifestyles but also signatures of common ancestry.</title>
        <authorList>
            <person name="de Wit P.J.G.M."/>
            <person name="van der Burgt A."/>
            <person name="Oekmen B."/>
            <person name="Stergiopoulos I."/>
            <person name="Abd-Elsalam K.A."/>
            <person name="Aerts A.L."/>
            <person name="Bahkali A.H."/>
            <person name="Beenen H.G."/>
            <person name="Chettri P."/>
            <person name="Cox M.P."/>
            <person name="Datema E."/>
            <person name="de Vries R.P."/>
            <person name="Dhillon B."/>
            <person name="Ganley A.R."/>
            <person name="Griffiths S.A."/>
            <person name="Guo Y."/>
            <person name="Hamelin R.C."/>
            <person name="Henrissat B."/>
            <person name="Kabir M.S."/>
            <person name="Jashni M.K."/>
            <person name="Kema G."/>
            <person name="Klaubauf S."/>
            <person name="Lapidus A."/>
            <person name="Levasseur A."/>
            <person name="Lindquist E."/>
            <person name="Mehrabi R."/>
            <person name="Ohm R.A."/>
            <person name="Owen T.J."/>
            <person name="Salamov A."/>
            <person name="Schwelm A."/>
            <person name="Schijlen E."/>
            <person name="Sun H."/>
            <person name="van den Burg H.A."/>
            <person name="van Ham R.C.H.J."/>
            <person name="Zhang S."/>
            <person name="Goodwin S.B."/>
            <person name="Grigoriev I.V."/>
            <person name="Collemare J."/>
            <person name="Bradshaw R.E."/>
        </authorList>
    </citation>
    <scope>NUCLEOTIDE SEQUENCE [LARGE SCALE GENOMIC DNA]</scope>
    <source>
        <strain evidence="5">NZE10 / CBS 128990</strain>
    </source>
</reference>
<organism evidence="4 5">
    <name type="scientific">Dothistroma septosporum (strain NZE10 / CBS 128990)</name>
    <name type="common">Red band needle blight fungus</name>
    <name type="synonym">Mycosphaerella pini</name>
    <dbReference type="NCBI Taxonomy" id="675120"/>
    <lineage>
        <taxon>Eukaryota</taxon>
        <taxon>Fungi</taxon>
        <taxon>Dikarya</taxon>
        <taxon>Ascomycota</taxon>
        <taxon>Pezizomycotina</taxon>
        <taxon>Dothideomycetes</taxon>
        <taxon>Dothideomycetidae</taxon>
        <taxon>Mycosphaerellales</taxon>
        <taxon>Mycosphaerellaceae</taxon>
        <taxon>Dothistroma</taxon>
    </lineage>
</organism>
<dbReference type="HOGENOM" id="CLU_047042_1_0_1"/>
<gene>
    <name evidence="4" type="ORF">DOTSEDRAFT_146076</name>
</gene>
<dbReference type="GO" id="GO:0045116">
    <property type="term" value="P:protein neddylation"/>
    <property type="evidence" value="ECO:0007669"/>
    <property type="project" value="TreeGrafter"/>
</dbReference>
<dbReference type="Pfam" id="PF14555">
    <property type="entry name" value="UBA_4"/>
    <property type="match status" value="1"/>
</dbReference>
<sequence length="269" mass="30379">MPPAYTSQQKSAIAEVSNVTQADKSTAAKLLKQHNWNVGAAVNTFFNNPSAAGVSPLRSSLSKTFDQYRDSPQDSPDEIGLDGTGKLLEEASIPVDGIDFFIFSELVASPSMGTLLREGFVDGLSDVGADTPAKIRNIVLQRRSALNADPELLKNVYNHAFQLGLQDRQKALPVEMAQEFWRILFMAPGYEWRTKSTPWLDWWLDFYTEKVNKAVNKDLWKQILSFAKETMRDESLSFWTDESSWPSVIDEFVEWVKMQKRNADAMEIS</sequence>
<dbReference type="Gene3D" id="1.10.8.10">
    <property type="entry name" value="DNA helicase RuvA subunit, C-terminal domain"/>
    <property type="match status" value="1"/>
</dbReference>
<evidence type="ECO:0000256" key="2">
    <source>
        <dbReference type="RuleBase" id="RU410713"/>
    </source>
</evidence>
<proteinExistence type="predicted"/>
<evidence type="ECO:0000313" key="4">
    <source>
        <dbReference type="EMBL" id="EME47438.1"/>
    </source>
</evidence>
<dbReference type="InterPro" id="IPR005176">
    <property type="entry name" value="PONY_dom"/>
</dbReference>
<dbReference type="STRING" id="675120.N1PWR6"/>
<dbReference type="GO" id="GO:0000151">
    <property type="term" value="C:ubiquitin ligase complex"/>
    <property type="evidence" value="ECO:0007669"/>
    <property type="project" value="TreeGrafter"/>
</dbReference>
<dbReference type="eggNOG" id="KOG3077">
    <property type="taxonomic scope" value="Eukaryota"/>
</dbReference>
<reference evidence="4 5" key="2">
    <citation type="journal article" date="2012" name="PLoS Pathog.">
        <title>Diverse lifestyles and strategies of plant pathogenesis encoded in the genomes of eighteen Dothideomycetes fungi.</title>
        <authorList>
            <person name="Ohm R.A."/>
            <person name="Feau N."/>
            <person name="Henrissat B."/>
            <person name="Schoch C.L."/>
            <person name="Horwitz B.A."/>
            <person name="Barry K.W."/>
            <person name="Condon B.J."/>
            <person name="Copeland A.C."/>
            <person name="Dhillon B."/>
            <person name="Glaser F."/>
            <person name="Hesse C.N."/>
            <person name="Kosti I."/>
            <person name="LaButti K."/>
            <person name="Lindquist E.A."/>
            <person name="Lucas S."/>
            <person name="Salamov A.A."/>
            <person name="Bradshaw R.E."/>
            <person name="Ciuffetti L."/>
            <person name="Hamelin R.C."/>
            <person name="Kema G.H.J."/>
            <person name="Lawrence C."/>
            <person name="Scott J.A."/>
            <person name="Spatafora J.W."/>
            <person name="Turgeon B.G."/>
            <person name="de Wit P.J.G.M."/>
            <person name="Zhong S."/>
            <person name="Goodwin S.B."/>
            <person name="Grigoriev I.V."/>
        </authorList>
    </citation>
    <scope>NUCLEOTIDE SEQUENCE [LARGE SCALE GENOMIC DNA]</scope>
    <source>
        <strain evidence="5">NZE10 / CBS 128990</strain>
    </source>
</reference>
<dbReference type="OMA" id="LWCKFLQ"/>
<dbReference type="GO" id="GO:0032182">
    <property type="term" value="F:ubiquitin-like protein binding"/>
    <property type="evidence" value="ECO:0007669"/>
    <property type="project" value="TreeGrafter"/>
</dbReference>
<evidence type="ECO:0000313" key="5">
    <source>
        <dbReference type="Proteomes" id="UP000016933"/>
    </source>
</evidence>
<protein>
    <recommendedName>
        <fullName evidence="2">Defective in cullin neddylation protein</fullName>
    </recommendedName>
</protein>
<dbReference type="InterPro" id="IPR014764">
    <property type="entry name" value="DCN-prot"/>
</dbReference>
<dbReference type="EMBL" id="KB446536">
    <property type="protein sequence ID" value="EME47438.1"/>
    <property type="molecule type" value="Genomic_DNA"/>
</dbReference>
<dbReference type="Gene3D" id="1.10.238.10">
    <property type="entry name" value="EF-hand"/>
    <property type="match status" value="1"/>
</dbReference>
<keyword evidence="1" id="KW-0833">Ubl conjugation pathway</keyword>
<dbReference type="InterPro" id="IPR042460">
    <property type="entry name" value="DCN1-like_PONY"/>
</dbReference>
<feature type="domain" description="DCUN1" evidence="3">
    <location>
        <begin position="56"/>
        <end position="257"/>
    </location>
</feature>
<keyword evidence="5" id="KW-1185">Reference proteome</keyword>
<dbReference type="GO" id="GO:0031624">
    <property type="term" value="F:ubiquitin conjugating enzyme binding"/>
    <property type="evidence" value="ECO:0007669"/>
    <property type="project" value="TreeGrafter"/>
</dbReference>
<dbReference type="PANTHER" id="PTHR12281">
    <property type="entry name" value="RP42 RELATED"/>
    <property type="match status" value="1"/>
</dbReference>
<name>N1PWR6_DOTSN</name>
<dbReference type="AlphaFoldDB" id="N1PWR6"/>
<dbReference type="GO" id="GO:0097602">
    <property type="term" value="F:cullin family protein binding"/>
    <property type="evidence" value="ECO:0007669"/>
    <property type="project" value="TreeGrafter"/>
</dbReference>
<evidence type="ECO:0000259" key="3">
    <source>
        <dbReference type="PROSITE" id="PS51229"/>
    </source>
</evidence>
<evidence type="ECO:0000256" key="1">
    <source>
        <dbReference type="ARBA" id="ARBA00022786"/>
    </source>
</evidence>
<dbReference type="PANTHER" id="PTHR12281:SF31">
    <property type="entry name" value="DCN1-LIKE PROTEIN 3"/>
    <property type="match status" value="1"/>
</dbReference>
<dbReference type="Gene3D" id="1.10.238.200">
    <property type="entry name" value="Cullin, PONY binding domain"/>
    <property type="match status" value="1"/>
</dbReference>
<dbReference type="Pfam" id="PF03556">
    <property type="entry name" value="Cullin_binding"/>
    <property type="match status" value="1"/>
</dbReference>
<dbReference type="SUPFAM" id="SSF46934">
    <property type="entry name" value="UBA-like"/>
    <property type="match status" value="1"/>
</dbReference>
<dbReference type="PROSITE" id="PS51229">
    <property type="entry name" value="DCUN1"/>
    <property type="match status" value="1"/>
</dbReference>
<dbReference type="Proteomes" id="UP000016933">
    <property type="component" value="Unassembled WGS sequence"/>
</dbReference>
<comment type="function">
    <text evidence="2">Neddylation of cullins play an essential role in the regulation of SCF-type complexes activity.</text>
</comment>
<dbReference type="InterPro" id="IPR009060">
    <property type="entry name" value="UBA-like_sf"/>
</dbReference>
<accession>N1PWR6</accession>